<feature type="compositionally biased region" description="Polar residues" evidence="1">
    <location>
        <begin position="314"/>
        <end position="332"/>
    </location>
</feature>
<accession>A0A382PX47</accession>
<dbReference type="AlphaFoldDB" id="A0A382PX47"/>
<evidence type="ECO:0000256" key="1">
    <source>
        <dbReference type="SAM" id="MobiDB-lite"/>
    </source>
</evidence>
<dbReference type="EMBL" id="UINC01110438">
    <property type="protein sequence ID" value="SVC77943.1"/>
    <property type="molecule type" value="Genomic_DNA"/>
</dbReference>
<name>A0A382PX47_9ZZZZ</name>
<feature type="non-terminal residue" evidence="2">
    <location>
        <position position="338"/>
    </location>
</feature>
<proteinExistence type="predicted"/>
<evidence type="ECO:0000313" key="2">
    <source>
        <dbReference type="EMBL" id="SVC77943.1"/>
    </source>
</evidence>
<organism evidence="2">
    <name type="scientific">marine metagenome</name>
    <dbReference type="NCBI Taxonomy" id="408172"/>
    <lineage>
        <taxon>unclassified sequences</taxon>
        <taxon>metagenomes</taxon>
        <taxon>ecological metagenomes</taxon>
    </lineage>
</organism>
<gene>
    <name evidence="2" type="ORF">METZ01_LOCUS330797</name>
</gene>
<feature type="region of interest" description="Disordered" evidence="1">
    <location>
        <begin position="313"/>
        <end position="338"/>
    </location>
</feature>
<reference evidence="2" key="1">
    <citation type="submission" date="2018-05" db="EMBL/GenBank/DDBJ databases">
        <authorList>
            <person name="Lanie J.A."/>
            <person name="Ng W.-L."/>
            <person name="Kazmierczak K.M."/>
            <person name="Andrzejewski T.M."/>
            <person name="Davidsen T.M."/>
            <person name="Wayne K.J."/>
            <person name="Tettelin H."/>
            <person name="Glass J.I."/>
            <person name="Rusch D."/>
            <person name="Podicherti R."/>
            <person name="Tsui H.-C.T."/>
            <person name="Winkler M.E."/>
        </authorList>
    </citation>
    <scope>NUCLEOTIDE SEQUENCE</scope>
</reference>
<protein>
    <submittedName>
        <fullName evidence="2">Uncharacterized protein</fullName>
    </submittedName>
</protein>
<sequence>MNPYQGYDNMIKLLQLTTNPDKTWLENYPMQDLRNAGNLISIIDPIIQDEHLMEAVQETEFDFRNALMLNHQEWESTVEQNYVFLMDRWNKLYDSYEPVLTRFEEIAPIRIIGGQLRADGQKDIFIHLFHPDRVNLNETFLLSGDEYIDLRSFQVEDDLLISVRVPEDWDHATLMMGDIFIHEFPFWVDSSMSLTLDEDMAPSLDPSLIKVSRDESSLWFNELVWNPATFELRVEVAGQPQYDYYSFKIDNQMIWELETMPGFEIQFFDSSFIVDSMPTYPIVLSFNREIENDWMPLDFIILDTVPVSIHRQPDGNSWHNTETATLGMTNDDTPNEMD</sequence>